<evidence type="ECO:0000256" key="6">
    <source>
        <dbReference type="ARBA" id="ARBA00022553"/>
    </source>
</evidence>
<evidence type="ECO:0000256" key="13">
    <source>
        <dbReference type="ARBA" id="ARBA00030427"/>
    </source>
</evidence>
<evidence type="ECO:0000256" key="15">
    <source>
        <dbReference type="SAM" id="MobiDB-lite"/>
    </source>
</evidence>
<name>A0ABM1Z1K9_AEDAL</name>
<keyword evidence="6" id="KW-0597">Phosphoprotein</keyword>
<evidence type="ECO:0000256" key="2">
    <source>
        <dbReference type="ARBA" id="ARBA00004214"/>
    </source>
</evidence>
<dbReference type="EnsemblMetazoa" id="AALFPA23_014112.R20517">
    <property type="protein sequence ID" value="AALFPA23_014112.P20517"/>
    <property type="gene ID" value="AALFPA23_014112"/>
</dbReference>
<evidence type="ECO:0000256" key="12">
    <source>
        <dbReference type="ARBA" id="ARBA00023306"/>
    </source>
</evidence>
<dbReference type="Gene3D" id="2.60.40.790">
    <property type="match status" value="1"/>
</dbReference>
<dbReference type="InterPro" id="IPR025934">
    <property type="entry name" value="NudC_N_dom"/>
</dbReference>
<evidence type="ECO:0000256" key="3">
    <source>
        <dbReference type="ARBA" id="ARBA00010513"/>
    </source>
</evidence>
<dbReference type="InterPro" id="IPR008978">
    <property type="entry name" value="HSP20-like_chaperone"/>
</dbReference>
<dbReference type="Pfam" id="PF16273">
    <property type="entry name" value="NuDC"/>
    <property type="match status" value="1"/>
</dbReference>
<keyword evidence="10" id="KW-0175">Coiled coil</keyword>
<feature type="domain" description="CS" evidence="16">
    <location>
        <begin position="161"/>
        <end position="251"/>
    </location>
</feature>
<dbReference type="Proteomes" id="UP000069940">
    <property type="component" value="Unassembled WGS sequence"/>
</dbReference>
<keyword evidence="18" id="KW-1185">Reference proteome</keyword>
<accession>A0ABM1Z1K9</accession>
<dbReference type="GeneID" id="134287358"/>
<dbReference type="SUPFAM" id="SSF49764">
    <property type="entry name" value="HSP20-like chaperones"/>
    <property type="match status" value="1"/>
</dbReference>
<dbReference type="Pfam" id="PF04969">
    <property type="entry name" value="CS"/>
    <property type="match status" value="1"/>
</dbReference>
<dbReference type="InterPro" id="IPR007052">
    <property type="entry name" value="CS_dom"/>
</dbReference>
<evidence type="ECO:0000256" key="7">
    <source>
        <dbReference type="ARBA" id="ARBA00022618"/>
    </source>
</evidence>
<dbReference type="PROSITE" id="PS51203">
    <property type="entry name" value="CS"/>
    <property type="match status" value="1"/>
</dbReference>
<dbReference type="InterPro" id="IPR032572">
    <property type="entry name" value="NuDC"/>
</dbReference>
<dbReference type="PANTHER" id="PTHR12356:SF3">
    <property type="entry name" value="NUCLEAR MIGRATION PROTEIN NUDC"/>
    <property type="match status" value="1"/>
</dbReference>
<comment type="subcellular location">
    <subcellularLocation>
        <location evidence="1">Cytoplasm</location>
        <location evidence="1">Cytoskeleton</location>
        <location evidence="1">Spindle</location>
    </subcellularLocation>
    <subcellularLocation>
        <location evidence="2">Midbody</location>
    </subcellularLocation>
</comment>
<evidence type="ECO:0000313" key="17">
    <source>
        <dbReference type="EnsemblMetazoa" id="AALFPA23_014112.P20517"/>
    </source>
</evidence>
<feature type="compositionally biased region" description="Basic and acidic residues" evidence="15">
    <location>
        <begin position="111"/>
        <end position="129"/>
    </location>
</feature>
<keyword evidence="5" id="KW-0963">Cytoplasm</keyword>
<evidence type="ECO:0000256" key="5">
    <source>
        <dbReference type="ARBA" id="ARBA00022490"/>
    </source>
</evidence>
<evidence type="ECO:0000256" key="9">
    <source>
        <dbReference type="ARBA" id="ARBA00022776"/>
    </source>
</evidence>
<comment type="similarity">
    <text evidence="3">Belongs to the nudC family.</text>
</comment>
<evidence type="ECO:0000256" key="14">
    <source>
        <dbReference type="ARBA" id="ARBA00046142"/>
    </source>
</evidence>
<evidence type="ECO:0000259" key="16">
    <source>
        <dbReference type="PROSITE" id="PS51203"/>
    </source>
</evidence>
<feature type="region of interest" description="Disordered" evidence="15">
    <location>
        <begin position="110"/>
        <end position="160"/>
    </location>
</feature>
<comment type="function">
    <text evidence="14">Plays a role in neurogenesis and neuronal migration. Necessary for correct formation of mitotic spindles and chromosome separation during mitosis. Necessary for cytokinesis and cell proliferation.</text>
</comment>
<sequence length="324" mass="37341">MSTDEGKFDQVLFTLAEQHPGGVPDLLATIAGFLNRKTDFFTGGDKGDWEKLVLKIFRKEAEIAQDVARKKREEREAAERRRAEARRKKEEEERLQQEQQSAAITELTDAEAEKMQQEIAAEKSNESKPETAATPDAEEKKDDDEEPEDKGKLKPNHGNGCDLEKYSWTQTLQELELRVPFDVKFTLKAKDVVVNIQRKSLKVGLKGHPPVIDGELHAEVKMEESLWHLDKNTVVVTLDKINQMNWWNRLVETDPQINTRKINPESSKLSDLDGQTRGMVEKMMFDQRQKEMGLPTSDEQKKQDVLKKFMEQHPEMDFSKCKFT</sequence>
<dbReference type="CDD" id="cd06492">
    <property type="entry name" value="p23_mNUDC_like"/>
    <property type="match status" value="1"/>
</dbReference>
<evidence type="ECO:0000256" key="4">
    <source>
        <dbReference type="ARBA" id="ARBA00017641"/>
    </source>
</evidence>
<reference evidence="17" key="2">
    <citation type="submission" date="2025-05" db="UniProtKB">
        <authorList>
            <consortium name="EnsemblMetazoa"/>
        </authorList>
    </citation>
    <scope>IDENTIFICATION</scope>
    <source>
        <strain evidence="17">Foshan</strain>
    </source>
</reference>
<reference evidence="18" key="1">
    <citation type="journal article" date="2015" name="Proc. Natl. Acad. Sci. U.S.A.">
        <title>Genome sequence of the Asian Tiger mosquito, Aedes albopictus, reveals insights into its biology, genetics, and evolution.</title>
        <authorList>
            <person name="Chen X.G."/>
            <person name="Jiang X."/>
            <person name="Gu J."/>
            <person name="Xu M."/>
            <person name="Wu Y."/>
            <person name="Deng Y."/>
            <person name="Zhang C."/>
            <person name="Bonizzoni M."/>
            <person name="Dermauw W."/>
            <person name="Vontas J."/>
            <person name="Armbruster P."/>
            <person name="Huang X."/>
            <person name="Yang Y."/>
            <person name="Zhang H."/>
            <person name="He W."/>
            <person name="Peng H."/>
            <person name="Liu Y."/>
            <person name="Wu K."/>
            <person name="Chen J."/>
            <person name="Lirakis M."/>
            <person name="Topalis P."/>
            <person name="Van Leeuwen T."/>
            <person name="Hall A.B."/>
            <person name="Jiang X."/>
            <person name="Thorpe C."/>
            <person name="Mueller R.L."/>
            <person name="Sun C."/>
            <person name="Waterhouse R.M."/>
            <person name="Yan G."/>
            <person name="Tu Z.J."/>
            <person name="Fang X."/>
            <person name="James A.A."/>
        </authorList>
    </citation>
    <scope>NUCLEOTIDE SEQUENCE [LARGE SCALE GENOMIC DNA]</scope>
    <source>
        <strain evidence="18">Foshan</strain>
    </source>
</reference>
<evidence type="ECO:0000256" key="8">
    <source>
        <dbReference type="ARBA" id="ARBA00022701"/>
    </source>
</evidence>
<evidence type="ECO:0000256" key="10">
    <source>
        <dbReference type="ARBA" id="ARBA00023054"/>
    </source>
</evidence>
<keyword evidence="9" id="KW-0498">Mitosis</keyword>
<proteinExistence type="inferred from homology"/>
<dbReference type="InterPro" id="IPR037898">
    <property type="entry name" value="NudC_fam"/>
</dbReference>
<evidence type="ECO:0000313" key="18">
    <source>
        <dbReference type="Proteomes" id="UP000069940"/>
    </source>
</evidence>
<keyword evidence="11" id="KW-0206">Cytoskeleton</keyword>
<keyword evidence="8" id="KW-0493">Microtubule</keyword>
<evidence type="ECO:0000256" key="11">
    <source>
        <dbReference type="ARBA" id="ARBA00023212"/>
    </source>
</evidence>
<dbReference type="PANTHER" id="PTHR12356">
    <property type="entry name" value="NUCLEAR MOVEMENT PROTEIN NUDC"/>
    <property type="match status" value="1"/>
</dbReference>
<evidence type="ECO:0000256" key="1">
    <source>
        <dbReference type="ARBA" id="ARBA00004186"/>
    </source>
</evidence>
<dbReference type="Pfam" id="PF14050">
    <property type="entry name" value="Nudc_N"/>
    <property type="match status" value="1"/>
</dbReference>
<organism evidence="17 18">
    <name type="scientific">Aedes albopictus</name>
    <name type="common">Asian tiger mosquito</name>
    <name type="synonym">Stegomyia albopicta</name>
    <dbReference type="NCBI Taxonomy" id="7160"/>
    <lineage>
        <taxon>Eukaryota</taxon>
        <taxon>Metazoa</taxon>
        <taxon>Ecdysozoa</taxon>
        <taxon>Arthropoda</taxon>
        <taxon>Hexapoda</taxon>
        <taxon>Insecta</taxon>
        <taxon>Pterygota</taxon>
        <taxon>Neoptera</taxon>
        <taxon>Endopterygota</taxon>
        <taxon>Diptera</taxon>
        <taxon>Nematocera</taxon>
        <taxon>Culicoidea</taxon>
        <taxon>Culicidae</taxon>
        <taxon>Culicinae</taxon>
        <taxon>Aedini</taxon>
        <taxon>Aedes</taxon>
        <taxon>Stegomyia</taxon>
    </lineage>
</organism>
<keyword evidence="7" id="KW-0132">Cell division</keyword>
<dbReference type="RefSeq" id="XP_062705072.1">
    <property type="nucleotide sequence ID" value="XM_062849088.1"/>
</dbReference>
<keyword evidence="12" id="KW-0131">Cell cycle</keyword>
<protein>
    <recommendedName>
        <fullName evidence="4">Nuclear migration protein nudC</fullName>
    </recommendedName>
    <alternativeName>
        <fullName evidence="13">Nuclear distribution protein C homolog</fullName>
    </alternativeName>
</protein>